<evidence type="ECO:0008006" key="4">
    <source>
        <dbReference type="Google" id="ProtNLM"/>
    </source>
</evidence>
<dbReference type="CDD" id="cd01763">
    <property type="entry name" value="Ubl_SUMO_like"/>
    <property type="match status" value="1"/>
</dbReference>
<dbReference type="EMBL" id="KN847532">
    <property type="protein sequence ID" value="KIW07551.1"/>
    <property type="molecule type" value="Genomic_DNA"/>
</dbReference>
<dbReference type="SUPFAM" id="SSF54236">
    <property type="entry name" value="Ubiquitin-like"/>
    <property type="match status" value="1"/>
</dbReference>
<evidence type="ECO:0000256" key="1">
    <source>
        <dbReference type="SAM" id="MobiDB-lite"/>
    </source>
</evidence>
<reference evidence="2 3" key="1">
    <citation type="submission" date="2015-01" db="EMBL/GenBank/DDBJ databases">
        <title>The Genome Sequence of Ochroconis gallopava CBS43764.</title>
        <authorList>
            <consortium name="The Broad Institute Genomics Platform"/>
            <person name="Cuomo C."/>
            <person name="de Hoog S."/>
            <person name="Gorbushina A."/>
            <person name="Stielow B."/>
            <person name="Teixiera M."/>
            <person name="Abouelleil A."/>
            <person name="Chapman S.B."/>
            <person name="Priest M."/>
            <person name="Young S.K."/>
            <person name="Wortman J."/>
            <person name="Nusbaum C."/>
            <person name="Birren B."/>
        </authorList>
    </citation>
    <scope>NUCLEOTIDE SEQUENCE [LARGE SCALE GENOMIC DNA]</scope>
    <source>
        <strain evidence="2 3">CBS 43764</strain>
    </source>
</reference>
<dbReference type="OrthoDB" id="442921at2759"/>
<dbReference type="SUPFAM" id="SSF101447">
    <property type="entry name" value="Formin homology 2 domain (FH2 domain)"/>
    <property type="match status" value="1"/>
</dbReference>
<dbReference type="Proteomes" id="UP000053259">
    <property type="component" value="Unassembled WGS sequence"/>
</dbReference>
<dbReference type="AlphaFoldDB" id="A0A0D1XXR7"/>
<dbReference type="InParanoid" id="A0A0D1XXR7"/>
<dbReference type="HOGENOM" id="CLU_1161919_0_0_1"/>
<dbReference type="Gene3D" id="3.10.20.90">
    <property type="entry name" value="Phosphatidylinositol 3-kinase Catalytic Subunit, Chain A, domain 1"/>
    <property type="match status" value="1"/>
</dbReference>
<feature type="compositionally biased region" description="Pro residues" evidence="1">
    <location>
        <begin position="35"/>
        <end position="47"/>
    </location>
</feature>
<feature type="compositionally biased region" description="Pro residues" evidence="1">
    <location>
        <begin position="59"/>
        <end position="73"/>
    </location>
</feature>
<gene>
    <name evidence="2" type="ORF">PV09_01509</name>
</gene>
<dbReference type="InterPro" id="IPR029071">
    <property type="entry name" value="Ubiquitin-like_domsf"/>
</dbReference>
<dbReference type="VEuPathDB" id="FungiDB:PV09_01509"/>
<dbReference type="GeneID" id="27309482"/>
<sequence>MSTFNLNPGEIYRDENGQLYAVEYLPVPELAQDQAPPPPPPPPPPPAAAATAPTAPSQRQPPPWSIPPPPPVPRGMYYTNAEKQRLRNGEVDAVALAKSTKPADRRLMAKLAFWCPDKFQALKDYYQPAWASALIEDNPVVMPASWYQPEIAGKTLRRVEGPVARQGEVVVRVRDRHGCEGTWVVRMFQSMVVVMVSACRDLGHDVYTTKFMYDGALIGWGATPADLGMEDREIVELYD</sequence>
<feature type="region of interest" description="Disordered" evidence="1">
    <location>
        <begin position="24"/>
        <end position="76"/>
    </location>
</feature>
<accession>A0A0D1XXR7</accession>
<protein>
    <recommendedName>
        <fullName evidence="4">Rad60/SUMO-like domain-containing protein</fullName>
    </recommendedName>
</protein>
<proteinExistence type="predicted"/>
<keyword evidence="3" id="KW-1185">Reference proteome</keyword>
<organism evidence="2 3">
    <name type="scientific">Verruconis gallopava</name>
    <dbReference type="NCBI Taxonomy" id="253628"/>
    <lineage>
        <taxon>Eukaryota</taxon>
        <taxon>Fungi</taxon>
        <taxon>Dikarya</taxon>
        <taxon>Ascomycota</taxon>
        <taxon>Pezizomycotina</taxon>
        <taxon>Dothideomycetes</taxon>
        <taxon>Pleosporomycetidae</taxon>
        <taxon>Venturiales</taxon>
        <taxon>Sympoventuriaceae</taxon>
        <taxon>Verruconis</taxon>
    </lineage>
</organism>
<feature type="compositionally biased region" description="Low complexity" evidence="1">
    <location>
        <begin position="48"/>
        <end position="58"/>
    </location>
</feature>
<name>A0A0D1XXR7_9PEZI</name>
<dbReference type="RefSeq" id="XP_016217420.1">
    <property type="nucleotide sequence ID" value="XM_016354408.1"/>
</dbReference>
<evidence type="ECO:0000313" key="3">
    <source>
        <dbReference type="Proteomes" id="UP000053259"/>
    </source>
</evidence>
<evidence type="ECO:0000313" key="2">
    <source>
        <dbReference type="EMBL" id="KIW07551.1"/>
    </source>
</evidence>